<dbReference type="GO" id="GO:0009432">
    <property type="term" value="P:SOS response"/>
    <property type="evidence" value="ECO:0007669"/>
    <property type="project" value="UniProtKB-KW"/>
</dbReference>
<accession>E4T0L3</accession>
<evidence type="ECO:0000256" key="1">
    <source>
        <dbReference type="ARBA" id="ARBA00007484"/>
    </source>
</evidence>
<dbReference type="InterPro" id="IPR015927">
    <property type="entry name" value="Peptidase_S24_S26A/B/C"/>
</dbReference>
<evidence type="ECO:0000256" key="5">
    <source>
        <dbReference type="ARBA" id="ARBA00023204"/>
    </source>
</evidence>
<comment type="similarity">
    <text evidence="1 7">Belongs to the peptidase S24 family.</text>
</comment>
<dbReference type="PANTHER" id="PTHR33516">
    <property type="entry name" value="LEXA REPRESSOR"/>
    <property type="match status" value="1"/>
</dbReference>
<dbReference type="OrthoDB" id="9787787at2"/>
<dbReference type="Pfam" id="PF00717">
    <property type="entry name" value="Peptidase_S24"/>
    <property type="match status" value="1"/>
</dbReference>
<dbReference type="EMBL" id="CP002345">
    <property type="protein sequence ID" value="ADQ81077.1"/>
    <property type="molecule type" value="Genomic_DNA"/>
</dbReference>
<evidence type="ECO:0000256" key="4">
    <source>
        <dbReference type="ARBA" id="ARBA00022813"/>
    </source>
</evidence>
<dbReference type="NCBIfam" id="NF007621">
    <property type="entry name" value="PRK10276.1"/>
    <property type="match status" value="1"/>
</dbReference>
<dbReference type="InterPro" id="IPR006197">
    <property type="entry name" value="Peptidase_S24_LexA"/>
</dbReference>
<keyword evidence="10" id="KW-1185">Reference proteome</keyword>
<sequence>MQHIRKIADSSTLDFYSANTNSQMPLPFVDGGIAAGFPSPAQDYIDLKIDLNTELINNPTSTFYAKVKGTSMQDAGIMDGDILVVDKSLDPKDGDTAVCFIDGEFTLKYIKFETDVIYLVPANPKFEPIKVTEENNFCIWGIVTYSIKNHRKN</sequence>
<dbReference type="GO" id="GO:0006281">
    <property type="term" value="P:DNA repair"/>
    <property type="evidence" value="ECO:0007669"/>
    <property type="project" value="UniProtKB-KW"/>
</dbReference>
<dbReference type="RefSeq" id="WP_013446446.1">
    <property type="nucleotide sequence ID" value="NC_014734.1"/>
</dbReference>
<dbReference type="PRINTS" id="PR00726">
    <property type="entry name" value="LEXASERPTASE"/>
</dbReference>
<keyword evidence="6" id="KW-0742">SOS response</keyword>
<keyword evidence="2" id="KW-0227">DNA damage</keyword>
<name>E4T0L3_PALPW</name>
<dbReference type="STRING" id="694427.Palpr_2948"/>
<dbReference type="GO" id="GO:0003677">
    <property type="term" value="F:DNA binding"/>
    <property type="evidence" value="ECO:0007669"/>
    <property type="project" value="InterPro"/>
</dbReference>
<dbReference type="HOGENOM" id="CLU_066192_0_0_10"/>
<evidence type="ECO:0000256" key="6">
    <source>
        <dbReference type="ARBA" id="ARBA00023236"/>
    </source>
</evidence>
<keyword evidence="5" id="KW-0234">DNA repair</keyword>
<keyword evidence="3 7" id="KW-0378">Hydrolase</keyword>
<dbReference type="GO" id="GO:0006355">
    <property type="term" value="P:regulation of DNA-templated transcription"/>
    <property type="evidence" value="ECO:0007669"/>
    <property type="project" value="InterPro"/>
</dbReference>
<dbReference type="PANTHER" id="PTHR33516:SF2">
    <property type="entry name" value="LEXA REPRESSOR-RELATED"/>
    <property type="match status" value="1"/>
</dbReference>
<dbReference type="SUPFAM" id="SSF51306">
    <property type="entry name" value="LexA/Signal peptidase"/>
    <property type="match status" value="1"/>
</dbReference>
<dbReference type="InterPro" id="IPR039418">
    <property type="entry name" value="LexA-like"/>
</dbReference>
<dbReference type="InterPro" id="IPR050077">
    <property type="entry name" value="LexA_repressor"/>
</dbReference>
<reference key="1">
    <citation type="submission" date="2010-11" db="EMBL/GenBank/DDBJ databases">
        <title>The complete genome of Paludibacter propionicigenes DSM 17365.</title>
        <authorList>
            <consortium name="US DOE Joint Genome Institute (JGI-PGF)"/>
            <person name="Lucas S."/>
            <person name="Copeland A."/>
            <person name="Lapidus A."/>
            <person name="Bruce D."/>
            <person name="Goodwin L."/>
            <person name="Pitluck S."/>
            <person name="Kyrpides N."/>
            <person name="Mavromatis K."/>
            <person name="Ivanova N."/>
            <person name="Munk A.C."/>
            <person name="Brettin T."/>
            <person name="Detter J.C."/>
            <person name="Han C."/>
            <person name="Tapia R."/>
            <person name="Land M."/>
            <person name="Hauser L."/>
            <person name="Markowitz V."/>
            <person name="Cheng J.-F."/>
            <person name="Hugenholtz P."/>
            <person name="Woyke T."/>
            <person name="Wu D."/>
            <person name="Gronow S."/>
            <person name="Wellnitz S."/>
            <person name="Brambilla E."/>
            <person name="Klenk H.-P."/>
            <person name="Eisen J.A."/>
        </authorList>
    </citation>
    <scope>NUCLEOTIDE SEQUENCE</scope>
    <source>
        <strain>WB4</strain>
    </source>
</reference>
<protein>
    <submittedName>
        <fullName evidence="9">SOS response UmuD protein</fullName>
    </submittedName>
</protein>
<evidence type="ECO:0000313" key="9">
    <source>
        <dbReference type="EMBL" id="ADQ81077.1"/>
    </source>
</evidence>
<evidence type="ECO:0000259" key="8">
    <source>
        <dbReference type="Pfam" id="PF00717"/>
    </source>
</evidence>
<dbReference type="CDD" id="cd06529">
    <property type="entry name" value="S24_LexA-like"/>
    <property type="match status" value="1"/>
</dbReference>
<dbReference type="eggNOG" id="COG1974">
    <property type="taxonomic scope" value="Bacteria"/>
</dbReference>
<organism evidence="9 10">
    <name type="scientific">Paludibacter propionicigenes (strain DSM 17365 / JCM 13257 / WB4)</name>
    <dbReference type="NCBI Taxonomy" id="694427"/>
    <lineage>
        <taxon>Bacteria</taxon>
        <taxon>Pseudomonadati</taxon>
        <taxon>Bacteroidota</taxon>
        <taxon>Bacteroidia</taxon>
        <taxon>Bacteroidales</taxon>
        <taxon>Paludibacteraceae</taxon>
        <taxon>Paludibacter</taxon>
    </lineage>
</organism>
<dbReference type="MEROPS" id="S24.003"/>
<proteinExistence type="inferred from homology"/>
<dbReference type="AlphaFoldDB" id="E4T0L3"/>
<feature type="domain" description="Peptidase S24/S26A/S26B/S26C" evidence="8">
    <location>
        <begin position="27"/>
        <end position="143"/>
    </location>
</feature>
<evidence type="ECO:0000313" key="10">
    <source>
        <dbReference type="Proteomes" id="UP000008718"/>
    </source>
</evidence>
<evidence type="ECO:0000256" key="7">
    <source>
        <dbReference type="RuleBase" id="RU003991"/>
    </source>
</evidence>
<keyword evidence="4 7" id="KW-0068">Autocatalytic cleavage</keyword>
<dbReference type="Proteomes" id="UP000008718">
    <property type="component" value="Chromosome"/>
</dbReference>
<dbReference type="KEGG" id="ppn:Palpr_2948"/>
<reference evidence="9 10" key="2">
    <citation type="journal article" date="2011" name="Stand. Genomic Sci.">
        <title>Complete genome sequence of Paludibacter propionicigenes type strain (WB4).</title>
        <authorList>
            <person name="Gronow S."/>
            <person name="Munk C."/>
            <person name="Lapidus A."/>
            <person name="Nolan M."/>
            <person name="Lucas S."/>
            <person name="Hammon N."/>
            <person name="Deshpande S."/>
            <person name="Cheng J.F."/>
            <person name="Tapia R."/>
            <person name="Han C."/>
            <person name="Goodwin L."/>
            <person name="Pitluck S."/>
            <person name="Liolios K."/>
            <person name="Ivanova N."/>
            <person name="Mavromatis K."/>
            <person name="Mikhailova N."/>
            <person name="Pati A."/>
            <person name="Chen A."/>
            <person name="Palaniappan K."/>
            <person name="Land M."/>
            <person name="Hauser L."/>
            <person name="Chang Y.J."/>
            <person name="Jeffries C.D."/>
            <person name="Brambilla E."/>
            <person name="Rohde M."/>
            <person name="Goker M."/>
            <person name="Detter J.C."/>
            <person name="Woyke T."/>
            <person name="Bristow J."/>
            <person name="Eisen J.A."/>
            <person name="Markowitz V."/>
            <person name="Hugenholtz P."/>
            <person name="Kyrpides N.C."/>
            <person name="Klenk H.P."/>
        </authorList>
    </citation>
    <scope>NUCLEOTIDE SEQUENCE [LARGE SCALE GENOMIC DNA]</scope>
    <source>
        <strain evidence="10">DSM 17365 / JCM 13257 / WB4</strain>
    </source>
</reference>
<evidence type="ECO:0000256" key="2">
    <source>
        <dbReference type="ARBA" id="ARBA00022763"/>
    </source>
</evidence>
<dbReference type="Gene3D" id="2.10.109.10">
    <property type="entry name" value="Umud Fragment, subunit A"/>
    <property type="match status" value="1"/>
</dbReference>
<dbReference type="GO" id="GO:0016787">
    <property type="term" value="F:hydrolase activity"/>
    <property type="evidence" value="ECO:0007669"/>
    <property type="project" value="UniProtKB-KW"/>
</dbReference>
<dbReference type="InterPro" id="IPR036286">
    <property type="entry name" value="LexA/Signal_pep-like_sf"/>
</dbReference>
<evidence type="ECO:0000256" key="3">
    <source>
        <dbReference type="ARBA" id="ARBA00022801"/>
    </source>
</evidence>
<gene>
    <name evidence="9" type="ordered locus">Palpr_2948</name>
</gene>